<keyword evidence="11" id="KW-1185">Reference proteome</keyword>
<reference evidence="10 11" key="2">
    <citation type="journal article" date="2012" name="Int. J. Syst. Evol. Microbiol.">
        <title>Magnetococcus marinus gen. nov., sp. nov., a marine, magnetotactic bacterium that represents a novel lineage (Magnetococcaceae fam. nov.; Magnetococcales ord. nov.) at the base of the Alphaproteobacteria.</title>
        <authorList>
            <person name="Bazylinski D.A."/>
            <person name="Williams T.J."/>
            <person name="Lefevre C.T."/>
            <person name="Berg R.J."/>
            <person name="Zhang C.L."/>
            <person name="Bowser S.S."/>
            <person name="Dean A.J."/>
            <person name="Beveridge T.J."/>
        </authorList>
    </citation>
    <scope>NUCLEOTIDE SEQUENCE [LARGE SCALE GENOMIC DNA]</scope>
    <source>
        <strain evidence="11">ATCC BAA-1437 / JCM 17883 / MC-1</strain>
    </source>
</reference>
<dbReference type="Gene3D" id="3.10.20.310">
    <property type="entry name" value="membrane protein fhac"/>
    <property type="match status" value="1"/>
</dbReference>
<sequence precursor="true">MSPKYIKGSLLATLMLVALGWGWQTLHAPGRFALKDVRVLGNKFTDVGKLRKDLGLDQAVNLLTLSPQHLRARLLTYPWVREARVERIFPGMLVIELEEKTPLCMTKVGEHLYLVDRRGERIKPLEAGDPMPLPVVSVDYAPESEKPLLIRWLIDRMQRNEWLYNRLSEAVGLPGGRWVLYTRKGVKLLHSARMEEELGRLAILQERYSILNRSIRQIDLRVSGQVVVKPQT</sequence>
<dbReference type="EMBL" id="CP000471">
    <property type="protein sequence ID" value="ABK43270.1"/>
    <property type="molecule type" value="Genomic_DNA"/>
</dbReference>
<dbReference type="Pfam" id="PF08478">
    <property type="entry name" value="POTRA_1"/>
    <property type="match status" value="1"/>
</dbReference>
<keyword evidence="5" id="KW-0812">Transmembrane</keyword>
<dbReference type="InterPro" id="IPR005548">
    <property type="entry name" value="Cell_div_FtsQ/DivIB_C"/>
</dbReference>
<dbReference type="InterPro" id="IPR013685">
    <property type="entry name" value="POTRA_FtsQ_type"/>
</dbReference>
<dbReference type="PANTHER" id="PTHR35851">
    <property type="entry name" value="CELL DIVISION PROTEIN FTSQ"/>
    <property type="match status" value="1"/>
</dbReference>
<name>A0L5M7_MAGMM</name>
<keyword evidence="7" id="KW-0472">Membrane</keyword>
<dbReference type="KEGG" id="mgm:Mmc1_0749"/>
<dbReference type="HOGENOM" id="CLU_1193680_0_0_5"/>
<evidence type="ECO:0000256" key="2">
    <source>
        <dbReference type="ARBA" id="ARBA00022475"/>
    </source>
</evidence>
<dbReference type="RefSeq" id="WP_011712430.1">
    <property type="nucleotide sequence ID" value="NC_008576.1"/>
</dbReference>
<dbReference type="GO" id="GO:0016020">
    <property type="term" value="C:membrane"/>
    <property type="evidence" value="ECO:0007669"/>
    <property type="project" value="UniProtKB-SubCell"/>
</dbReference>
<feature type="domain" description="POTRA" evidence="9">
    <location>
        <begin position="32"/>
        <end position="100"/>
    </location>
</feature>
<evidence type="ECO:0000256" key="7">
    <source>
        <dbReference type="ARBA" id="ARBA00023136"/>
    </source>
</evidence>
<evidence type="ECO:0000256" key="5">
    <source>
        <dbReference type="ARBA" id="ARBA00022692"/>
    </source>
</evidence>
<evidence type="ECO:0000256" key="4">
    <source>
        <dbReference type="ARBA" id="ARBA00022618"/>
    </source>
</evidence>
<accession>A0L5M7</accession>
<dbReference type="Proteomes" id="UP000002586">
    <property type="component" value="Chromosome"/>
</dbReference>
<dbReference type="InterPro" id="IPR026579">
    <property type="entry name" value="FtsQ"/>
</dbReference>
<evidence type="ECO:0000256" key="3">
    <source>
        <dbReference type="ARBA" id="ARBA00022519"/>
    </source>
</evidence>
<comment type="subcellular location">
    <subcellularLocation>
        <location evidence="1">Membrane</location>
    </subcellularLocation>
</comment>
<dbReference type="InterPro" id="IPR034746">
    <property type="entry name" value="POTRA"/>
</dbReference>
<dbReference type="PROSITE" id="PS51779">
    <property type="entry name" value="POTRA"/>
    <property type="match status" value="1"/>
</dbReference>
<dbReference type="OrthoDB" id="9783091at2"/>
<evidence type="ECO:0000256" key="6">
    <source>
        <dbReference type="ARBA" id="ARBA00022989"/>
    </source>
</evidence>
<dbReference type="GO" id="GO:0090529">
    <property type="term" value="P:cell septum assembly"/>
    <property type="evidence" value="ECO:0007669"/>
    <property type="project" value="InterPro"/>
</dbReference>
<keyword evidence="2" id="KW-1003">Cell membrane</keyword>
<keyword evidence="6" id="KW-1133">Transmembrane helix</keyword>
<keyword evidence="4" id="KW-0132">Cell division</keyword>
<evidence type="ECO:0000313" key="10">
    <source>
        <dbReference type="EMBL" id="ABK43270.1"/>
    </source>
</evidence>
<evidence type="ECO:0000259" key="9">
    <source>
        <dbReference type="PROSITE" id="PS51779"/>
    </source>
</evidence>
<dbReference type="eggNOG" id="COG1589">
    <property type="taxonomic scope" value="Bacteria"/>
</dbReference>
<dbReference type="PANTHER" id="PTHR35851:SF1">
    <property type="entry name" value="CELL DIVISION PROTEIN FTSQ"/>
    <property type="match status" value="1"/>
</dbReference>
<evidence type="ECO:0000313" key="11">
    <source>
        <dbReference type="Proteomes" id="UP000002586"/>
    </source>
</evidence>
<dbReference type="AlphaFoldDB" id="A0L5M7"/>
<evidence type="ECO:0000256" key="1">
    <source>
        <dbReference type="ARBA" id="ARBA00004370"/>
    </source>
</evidence>
<dbReference type="STRING" id="156889.Mmc1_0749"/>
<reference evidence="11" key="1">
    <citation type="journal article" date="2009" name="Appl. Environ. Microbiol.">
        <title>Complete genome sequence of the chemolithoautotrophic marine magnetotactic coccus strain MC-1.</title>
        <authorList>
            <person name="Schubbe S."/>
            <person name="Williams T.J."/>
            <person name="Xie G."/>
            <person name="Kiss H.E."/>
            <person name="Brettin T.S."/>
            <person name="Martinez D."/>
            <person name="Ross C.A."/>
            <person name="Schuler D."/>
            <person name="Cox B.L."/>
            <person name="Nealson K.H."/>
            <person name="Bazylinski D.A."/>
        </authorList>
    </citation>
    <scope>NUCLEOTIDE SEQUENCE [LARGE SCALE GENOMIC DNA]</scope>
    <source>
        <strain evidence="11">ATCC BAA-1437 / JCM 17883 / MC-1</strain>
    </source>
</reference>
<keyword evidence="3" id="KW-0997">Cell inner membrane</keyword>
<protein>
    <submittedName>
        <fullName evidence="10">Polypeptide-transport-associated domain protein, FtsQ-type</fullName>
    </submittedName>
</protein>
<proteinExistence type="predicted"/>
<gene>
    <name evidence="10" type="ordered locus">Mmc1_0749</name>
</gene>
<organism evidence="10 11">
    <name type="scientific">Magnetococcus marinus (strain ATCC BAA-1437 / JCM 17883 / MC-1)</name>
    <dbReference type="NCBI Taxonomy" id="156889"/>
    <lineage>
        <taxon>Bacteria</taxon>
        <taxon>Pseudomonadati</taxon>
        <taxon>Pseudomonadota</taxon>
        <taxon>Magnetococcia</taxon>
        <taxon>Magnetococcales</taxon>
        <taxon>Magnetococcaceae</taxon>
        <taxon>Magnetococcus</taxon>
    </lineage>
</organism>
<evidence type="ECO:0000256" key="8">
    <source>
        <dbReference type="ARBA" id="ARBA00023306"/>
    </source>
</evidence>
<keyword evidence="8" id="KW-0131">Cell cycle</keyword>
<dbReference type="Pfam" id="PF03799">
    <property type="entry name" value="FtsQ_DivIB_C"/>
    <property type="match status" value="1"/>
</dbReference>